<dbReference type="PANTHER" id="PTHR13604">
    <property type="entry name" value="DC12-RELATED"/>
    <property type="match status" value="1"/>
</dbReference>
<keyword evidence="6" id="KW-0238">DNA-binding</keyword>
<evidence type="ECO:0000256" key="7">
    <source>
        <dbReference type="ARBA" id="ARBA00023239"/>
    </source>
</evidence>
<dbReference type="SUPFAM" id="SSF143081">
    <property type="entry name" value="BB1717-like"/>
    <property type="match status" value="1"/>
</dbReference>
<sequence>MCNNYVFKPPRDNIADLFRGGLIYPEGKPNLPEAMEVRIGDRAPVLLNAPEGAALVMRPWAWKSPQGRPVFNFRSEGRSFEGSRRCLIPAAGFYEFTAPPAGEKRKTKWLFSMNGEETFWIAGLVRGESFTMLTTSPGPDVAPYHDRQIVVLPTAQGPDWLYLSRSQAELLRPLPAGSLSVAQAWP</sequence>
<keyword evidence="7" id="KW-0456">Lyase</keyword>
<evidence type="ECO:0000256" key="8">
    <source>
        <dbReference type="RuleBase" id="RU364100"/>
    </source>
</evidence>
<evidence type="ECO:0000256" key="1">
    <source>
        <dbReference type="ARBA" id="ARBA00008136"/>
    </source>
</evidence>
<accession>A0ABT8SK04</accession>
<dbReference type="Pfam" id="PF02586">
    <property type="entry name" value="SRAP"/>
    <property type="match status" value="1"/>
</dbReference>
<evidence type="ECO:0000256" key="6">
    <source>
        <dbReference type="ARBA" id="ARBA00023125"/>
    </source>
</evidence>
<evidence type="ECO:0000256" key="4">
    <source>
        <dbReference type="ARBA" id="ARBA00022801"/>
    </source>
</evidence>
<organism evidence="9 10">
    <name type="scientific">Peiella sedimenti</name>
    <dbReference type="NCBI Taxonomy" id="3061083"/>
    <lineage>
        <taxon>Bacteria</taxon>
        <taxon>Pseudomonadati</taxon>
        <taxon>Pseudomonadota</taxon>
        <taxon>Alphaproteobacteria</taxon>
        <taxon>Caulobacterales</taxon>
        <taxon>Caulobacteraceae</taxon>
        <taxon>Peiella</taxon>
    </lineage>
</organism>
<gene>
    <name evidence="9" type="ORF">Q0812_03090</name>
</gene>
<dbReference type="EMBL" id="JAUKTR010000001">
    <property type="protein sequence ID" value="MDO1558410.1"/>
    <property type="molecule type" value="Genomic_DNA"/>
</dbReference>
<comment type="caution">
    <text evidence="9">The sequence shown here is derived from an EMBL/GenBank/DDBJ whole genome shotgun (WGS) entry which is preliminary data.</text>
</comment>
<dbReference type="InterPro" id="IPR036590">
    <property type="entry name" value="SRAP-like"/>
</dbReference>
<evidence type="ECO:0000256" key="2">
    <source>
        <dbReference type="ARBA" id="ARBA00022670"/>
    </source>
</evidence>
<keyword evidence="5" id="KW-0190">Covalent protein-DNA linkage</keyword>
<proteinExistence type="inferred from homology"/>
<evidence type="ECO:0000313" key="10">
    <source>
        <dbReference type="Proteomes" id="UP001169063"/>
    </source>
</evidence>
<name>A0ABT8SK04_9CAUL</name>
<evidence type="ECO:0000256" key="5">
    <source>
        <dbReference type="ARBA" id="ARBA00023124"/>
    </source>
</evidence>
<protein>
    <recommendedName>
        <fullName evidence="8">Abasic site processing protein</fullName>
        <ecNumber evidence="8">3.4.-.-</ecNumber>
    </recommendedName>
</protein>
<keyword evidence="10" id="KW-1185">Reference proteome</keyword>
<evidence type="ECO:0000313" key="9">
    <source>
        <dbReference type="EMBL" id="MDO1558410.1"/>
    </source>
</evidence>
<dbReference type="PANTHER" id="PTHR13604:SF0">
    <property type="entry name" value="ABASIC SITE PROCESSING PROTEIN HMCES"/>
    <property type="match status" value="1"/>
</dbReference>
<keyword evidence="4 8" id="KW-0378">Hydrolase</keyword>
<dbReference type="RefSeq" id="WP_302108823.1">
    <property type="nucleotide sequence ID" value="NZ_JAUKTR010000001.1"/>
</dbReference>
<keyword evidence="2 8" id="KW-0645">Protease</keyword>
<comment type="similarity">
    <text evidence="1 8">Belongs to the SOS response-associated peptidase family.</text>
</comment>
<keyword evidence="3" id="KW-0227">DNA damage</keyword>
<dbReference type="Gene3D" id="3.90.1680.10">
    <property type="entry name" value="SOS response associated peptidase-like"/>
    <property type="match status" value="1"/>
</dbReference>
<dbReference type="InterPro" id="IPR003738">
    <property type="entry name" value="SRAP"/>
</dbReference>
<reference evidence="9" key="1">
    <citation type="submission" date="2023-07" db="EMBL/GenBank/DDBJ databases">
        <title>Brevundimonas soil sp. nov., isolated from the soil of chemical plant.</title>
        <authorList>
            <person name="Wu N."/>
        </authorList>
    </citation>
    <scope>NUCLEOTIDE SEQUENCE</scope>
    <source>
        <strain evidence="9">XZ-24</strain>
    </source>
</reference>
<dbReference type="Proteomes" id="UP001169063">
    <property type="component" value="Unassembled WGS sequence"/>
</dbReference>
<dbReference type="EC" id="3.4.-.-" evidence="8"/>
<evidence type="ECO:0000256" key="3">
    <source>
        <dbReference type="ARBA" id="ARBA00022763"/>
    </source>
</evidence>